<keyword evidence="3" id="KW-0597">Phosphoprotein</keyword>
<proteinExistence type="inferred from homology"/>
<dbReference type="AlphaFoldDB" id="A0A5B7H372"/>
<dbReference type="InterPro" id="IPR006709">
    <property type="entry name" value="SSU_processome_Utp14"/>
</dbReference>
<sequence>MRLLCVRPGERMQQDVRTSMGTSTLDTRHLLTRLLPTTSIRKEKSKSTLSVPLEKSVARRIKRAAGYENVAMEVNKWAKVVKVQRESEQLRFPLKQSGVSLKTVEKTDSVQMKTPLEKEVYSLLQGAKLVEDKNVSALPF</sequence>
<evidence type="ECO:0000256" key="1">
    <source>
        <dbReference type="ARBA" id="ARBA00004604"/>
    </source>
</evidence>
<keyword evidence="4" id="KW-0539">Nucleus</keyword>
<comment type="similarity">
    <text evidence="2">Belongs to the UTP14 family.</text>
</comment>
<gene>
    <name evidence="5" type="primary">Utp14a_0</name>
    <name evidence="5" type="ORF">E2C01_057890</name>
</gene>
<comment type="caution">
    <text evidence="5">The sequence shown here is derived from an EMBL/GenBank/DDBJ whole genome shotgun (WGS) entry which is preliminary data.</text>
</comment>
<reference evidence="5 6" key="1">
    <citation type="submission" date="2019-05" db="EMBL/GenBank/DDBJ databases">
        <title>Another draft genome of Portunus trituberculatus and its Hox gene families provides insights of decapod evolution.</title>
        <authorList>
            <person name="Jeong J.-H."/>
            <person name="Song I."/>
            <person name="Kim S."/>
            <person name="Choi T."/>
            <person name="Kim D."/>
            <person name="Ryu S."/>
            <person name="Kim W."/>
        </authorList>
    </citation>
    <scope>NUCLEOTIDE SEQUENCE [LARGE SCALE GENOMIC DNA]</scope>
    <source>
        <tissue evidence="5">Muscle</tissue>
    </source>
</reference>
<protein>
    <submittedName>
        <fullName evidence="5">U3 small nucleolar RNA-associated protein 14 A</fullName>
    </submittedName>
</protein>
<comment type="subcellular location">
    <subcellularLocation>
        <location evidence="1">Nucleus</location>
        <location evidence="1">Nucleolus</location>
    </subcellularLocation>
</comment>
<name>A0A5B7H372_PORTR</name>
<evidence type="ECO:0000313" key="5">
    <source>
        <dbReference type="EMBL" id="MPC63787.1"/>
    </source>
</evidence>
<dbReference type="PANTHER" id="PTHR14150:SF12">
    <property type="entry name" value="U3 SMALL NUCLEOLAR RNA-ASSOCIATED PROTEIN 14 HOMOLOG A"/>
    <property type="match status" value="1"/>
</dbReference>
<evidence type="ECO:0000256" key="4">
    <source>
        <dbReference type="ARBA" id="ARBA00023242"/>
    </source>
</evidence>
<dbReference type="GO" id="GO:0032040">
    <property type="term" value="C:small-subunit processome"/>
    <property type="evidence" value="ECO:0007669"/>
    <property type="project" value="InterPro"/>
</dbReference>
<dbReference type="PANTHER" id="PTHR14150">
    <property type="entry name" value="U3 SMALL NUCLEOLAR RNA-ASSOCIATED PROTEIN 14"/>
    <property type="match status" value="1"/>
</dbReference>
<dbReference type="OrthoDB" id="277439at2759"/>
<dbReference type="GO" id="GO:0006364">
    <property type="term" value="P:rRNA processing"/>
    <property type="evidence" value="ECO:0007669"/>
    <property type="project" value="InterPro"/>
</dbReference>
<evidence type="ECO:0000256" key="2">
    <source>
        <dbReference type="ARBA" id="ARBA00007774"/>
    </source>
</evidence>
<organism evidence="5 6">
    <name type="scientific">Portunus trituberculatus</name>
    <name type="common">Swimming crab</name>
    <name type="synonym">Neptunus trituberculatus</name>
    <dbReference type="NCBI Taxonomy" id="210409"/>
    <lineage>
        <taxon>Eukaryota</taxon>
        <taxon>Metazoa</taxon>
        <taxon>Ecdysozoa</taxon>
        <taxon>Arthropoda</taxon>
        <taxon>Crustacea</taxon>
        <taxon>Multicrustacea</taxon>
        <taxon>Malacostraca</taxon>
        <taxon>Eumalacostraca</taxon>
        <taxon>Eucarida</taxon>
        <taxon>Decapoda</taxon>
        <taxon>Pleocyemata</taxon>
        <taxon>Brachyura</taxon>
        <taxon>Eubrachyura</taxon>
        <taxon>Portunoidea</taxon>
        <taxon>Portunidae</taxon>
        <taxon>Portuninae</taxon>
        <taxon>Portunus</taxon>
    </lineage>
</organism>
<accession>A0A5B7H372</accession>
<dbReference type="Pfam" id="PF04615">
    <property type="entry name" value="Utp14"/>
    <property type="match status" value="1"/>
</dbReference>
<dbReference type="Proteomes" id="UP000324222">
    <property type="component" value="Unassembled WGS sequence"/>
</dbReference>
<keyword evidence="6" id="KW-1185">Reference proteome</keyword>
<dbReference type="EMBL" id="VSRR010021258">
    <property type="protein sequence ID" value="MPC63787.1"/>
    <property type="molecule type" value="Genomic_DNA"/>
</dbReference>
<evidence type="ECO:0000313" key="6">
    <source>
        <dbReference type="Proteomes" id="UP000324222"/>
    </source>
</evidence>
<evidence type="ECO:0000256" key="3">
    <source>
        <dbReference type="ARBA" id="ARBA00022553"/>
    </source>
</evidence>